<feature type="compositionally biased region" description="Polar residues" evidence="1">
    <location>
        <begin position="87"/>
        <end position="96"/>
    </location>
</feature>
<feature type="region of interest" description="Disordered" evidence="1">
    <location>
        <begin position="322"/>
        <end position="379"/>
    </location>
</feature>
<evidence type="ECO:0000256" key="1">
    <source>
        <dbReference type="SAM" id="MobiDB-lite"/>
    </source>
</evidence>
<dbReference type="Proteomes" id="UP000076738">
    <property type="component" value="Unassembled WGS sequence"/>
</dbReference>
<feature type="compositionally biased region" description="Basic residues" evidence="1">
    <location>
        <begin position="187"/>
        <end position="199"/>
    </location>
</feature>
<feature type="region of interest" description="Disordered" evidence="1">
    <location>
        <begin position="149"/>
        <end position="266"/>
    </location>
</feature>
<protein>
    <submittedName>
        <fullName evidence="2">Uncharacterized protein</fullName>
    </submittedName>
</protein>
<gene>
    <name evidence="2" type="ORF">CALVIDRAFT_36093</name>
</gene>
<feature type="compositionally biased region" description="Polar residues" evidence="1">
    <location>
        <begin position="149"/>
        <end position="166"/>
    </location>
</feature>
<dbReference type="EMBL" id="KV417276">
    <property type="protein sequence ID" value="KZO98206.1"/>
    <property type="molecule type" value="Genomic_DNA"/>
</dbReference>
<feature type="region of interest" description="Disordered" evidence="1">
    <location>
        <begin position="82"/>
        <end position="110"/>
    </location>
</feature>
<feature type="compositionally biased region" description="Pro residues" evidence="1">
    <location>
        <begin position="366"/>
        <end position="379"/>
    </location>
</feature>
<reference evidence="2 3" key="1">
    <citation type="journal article" date="2016" name="Mol. Biol. Evol.">
        <title>Comparative Genomics of Early-Diverging Mushroom-Forming Fungi Provides Insights into the Origins of Lignocellulose Decay Capabilities.</title>
        <authorList>
            <person name="Nagy L.G."/>
            <person name="Riley R."/>
            <person name="Tritt A."/>
            <person name="Adam C."/>
            <person name="Daum C."/>
            <person name="Floudas D."/>
            <person name="Sun H."/>
            <person name="Yadav J.S."/>
            <person name="Pangilinan J."/>
            <person name="Larsson K.H."/>
            <person name="Matsuura K."/>
            <person name="Barry K."/>
            <person name="Labutti K."/>
            <person name="Kuo R."/>
            <person name="Ohm R.A."/>
            <person name="Bhattacharya S.S."/>
            <person name="Shirouzu T."/>
            <person name="Yoshinaga Y."/>
            <person name="Martin F.M."/>
            <person name="Grigoriev I.V."/>
            <person name="Hibbett D.S."/>
        </authorList>
    </citation>
    <scope>NUCLEOTIDE SEQUENCE [LARGE SCALE GENOMIC DNA]</scope>
    <source>
        <strain evidence="2 3">TUFC12733</strain>
    </source>
</reference>
<evidence type="ECO:0000313" key="2">
    <source>
        <dbReference type="EMBL" id="KZO98206.1"/>
    </source>
</evidence>
<proteinExistence type="predicted"/>
<name>A0A167NXY7_CALVF</name>
<evidence type="ECO:0000313" key="3">
    <source>
        <dbReference type="Proteomes" id="UP000076738"/>
    </source>
</evidence>
<dbReference type="OrthoDB" id="3359040at2759"/>
<accession>A0A167NXY7</accession>
<sequence length="468" mass="50162">MSRPYPIKGGLFASFVRHCVLRCRLSAYHHHHHLHHSSTPATMAVPSQLSNNAQALSRGYSVEMSISNSSLSCASDSDDLRAPGLTSGASHHSSSALEDELSTDVSPTSPTFEIPDLPCAALSLTLGKTRVSPLGGLSSVPFPTYRPSIASSHSASPTCSGTSCHTKSPDLGNDGYDSGYEEGRSRSASRQRNRHHHQPRVVVYGSDSDSDDTSNASRPAFSPRQNRTSPGAQIARSPSLNRREHVRIPSPLGTPHEAPTPKNALPSNRYLQVPEANGEQQLAAALEGLGIRHVTMPANGRVSATQPVNAAIGLGIAGLSTTSTDLAPTSPPERKLKKAALSNGPRRPSGAPTLLPRHRTRNVSPLAPPHVPTSPPIPPRLRGSPLLAHLRVPRSHARIVSAPVMPTEEDMQNFMMHDGRMHKHRMFVPEPPKEKALRYVVTPPPTGKAGKFDGVTTVGFNPYFNVSK</sequence>
<organism evidence="2 3">
    <name type="scientific">Calocera viscosa (strain TUFC12733)</name>
    <dbReference type="NCBI Taxonomy" id="1330018"/>
    <lineage>
        <taxon>Eukaryota</taxon>
        <taxon>Fungi</taxon>
        <taxon>Dikarya</taxon>
        <taxon>Basidiomycota</taxon>
        <taxon>Agaricomycotina</taxon>
        <taxon>Dacrymycetes</taxon>
        <taxon>Dacrymycetales</taxon>
        <taxon>Dacrymycetaceae</taxon>
        <taxon>Calocera</taxon>
    </lineage>
</organism>
<keyword evidence="3" id="KW-1185">Reference proteome</keyword>
<dbReference type="AlphaFoldDB" id="A0A167NXY7"/>
<feature type="compositionally biased region" description="Polar residues" evidence="1">
    <location>
        <begin position="223"/>
        <end position="240"/>
    </location>
</feature>